<feature type="transmembrane region" description="Helical" evidence="7">
    <location>
        <begin position="661"/>
        <end position="680"/>
    </location>
</feature>
<comment type="similarity">
    <text evidence="2">Belongs to the TMC family.</text>
</comment>
<dbReference type="PANTHER" id="PTHR23302:SF24">
    <property type="entry name" value="TMC DOMAIN-CONTAINING PROTEIN"/>
    <property type="match status" value="1"/>
</dbReference>
<proteinExistence type="inferred from homology"/>
<evidence type="ECO:0000313" key="9">
    <source>
        <dbReference type="EMBL" id="KAK9865464.1"/>
    </source>
</evidence>
<feature type="region of interest" description="Disordered" evidence="6">
    <location>
        <begin position="806"/>
        <end position="990"/>
    </location>
</feature>
<evidence type="ECO:0000256" key="7">
    <source>
        <dbReference type="SAM" id="Phobius"/>
    </source>
</evidence>
<comment type="subcellular location">
    <subcellularLocation>
        <location evidence="1">Membrane</location>
        <topology evidence="1">Multi-pass membrane protein</topology>
    </subcellularLocation>
</comment>
<dbReference type="PANTHER" id="PTHR23302">
    <property type="entry name" value="TRANSMEMBRANE CHANNEL-RELATED"/>
    <property type="match status" value="1"/>
</dbReference>
<feature type="transmembrane region" description="Helical" evidence="7">
    <location>
        <begin position="233"/>
        <end position="254"/>
    </location>
</feature>
<protein>
    <recommendedName>
        <fullName evidence="8">TMC domain-containing protein</fullName>
    </recommendedName>
</protein>
<feature type="domain" description="TMC" evidence="8">
    <location>
        <begin position="582"/>
        <end position="656"/>
    </location>
</feature>
<feature type="transmembrane region" description="Helical" evidence="7">
    <location>
        <begin position="305"/>
        <end position="330"/>
    </location>
</feature>
<evidence type="ECO:0000313" key="10">
    <source>
        <dbReference type="Proteomes" id="UP001485043"/>
    </source>
</evidence>
<feature type="transmembrane region" description="Helical" evidence="7">
    <location>
        <begin position="612"/>
        <end position="636"/>
    </location>
</feature>
<name>A0AAW1T9H4_9CHLO</name>
<feature type="transmembrane region" description="Helical" evidence="7">
    <location>
        <begin position="403"/>
        <end position="425"/>
    </location>
</feature>
<evidence type="ECO:0000256" key="2">
    <source>
        <dbReference type="ARBA" id="ARBA00006510"/>
    </source>
</evidence>
<evidence type="ECO:0000256" key="5">
    <source>
        <dbReference type="ARBA" id="ARBA00023136"/>
    </source>
</evidence>
<feature type="transmembrane region" description="Helical" evidence="7">
    <location>
        <begin position="723"/>
        <end position="741"/>
    </location>
</feature>
<keyword evidence="10" id="KW-1185">Reference proteome</keyword>
<evidence type="ECO:0000256" key="6">
    <source>
        <dbReference type="SAM" id="MobiDB-lite"/>
    </source>
</evidence>
<feature type="region of interest" description="Disordered" evidence="6">
    <location>
        <begin position="1"/>
        <end position="127"/>
    </location>
</feature>
<accession>A0AAW1T9H4</accession>
<dbReference type="AlphaFoldDB" id="A0AAW1T9H4"/>
<keyword evidence="4 7" id="KW-1133">Transmembrane helix</keyword>
<gene>
    <name evidence="9" type="ORF">WJX84_003047</name>
</gene>
<dbReference type="Proteomes" id="UP001485043">
    <property type="component" value="Unassembled WGS sequence"/>
</dbReference>
<feature type="compositionally biased region" description="Polar residues" evidence="6">
    <location>
        <begin position="115"/>
        <end position="125"/>
    </location>
</feature>
<dbReference type="EMBL" id="JALJOV010000246">
    <property type="protein sequence ID" value="KAK9865464.1"/>
    <property type="molecule type" value="Genomic_DNA"/>
</dbReference>
<evidence type="ECO:0000256" key="3">
    <source>
        <dbReference type="ARBA" id="ARBA00022692"/>
    </source>
</evidence>
<organism evidence="9 10">
    <name type="scientific">Apatococcus fuscideae</name>
    <dbReference type="NCBI Taxonomy" id="2026836"/>
    <lineage>
        <taxon>Eukaryota</taxon>
        <taxon>Viridiplantae</taxon>
        <taxon>Chlorophyta</taxon>
        <taxon>core chlorophytes</taxon>
        <taxon>Trebouxiophyceae</taxon>
        <taxon>Chlorellales</taxon>
        <taxon>Chlorellaceae</taxon>
        <taxon>Apatococcus</taxon>
    </lineage>
</organism>
<dbReference type="Pfam" id="PF07810">
    <property type="entry name" value="TMC"/>
    <property type="match status" value="1"/>
</dbReference>
<feature type="transmembrane region" description="Helical" evidence="7">
    <location>
        <begin position="570"/>
        <end position="592"/>
    </location>
</feature>
<sequence length="990" mass="108059">MASASHPTEETPAAEAPLTKMNRQTSLFDKDFQQAFNGIGPLAQEDPLGSSSPDKARINAGGHTSMLQVSGASEPVLPGPAPDIIAPSSGPIQYPALFSSNGNDHAASRAKEQSDGISQPVSSSRPPEIKVHLAPEVSSLERRDGNFWSNQRADVRTAHERRRDTLANAKERLAELQKVSETDGSPAERLPAVLREGQKAWWSPSLWDSSIAAIEARHGANVSMAIMFLRSSLLLTSLLFILWFCCVVLPFIIWPPSTFSWSIFRTNSVAALVQGYGLDDTFLLYGGYNYQEGTGSMVLTYRFDLVFPLLVIATYLISLLAILFAISLLIQARGDVALVGRHRLFPFCSTIFSSWDFHLTNTKAARQLQMGIKHQLQELLNDASLKDAGIPNHKQPAARLRCVIGLCVLWPGQLALTGYLVYLIIQHRDWLTQHVGTSYAPTLALSILNVAGEFLAEWGLLLEVWHPRTKFIVHALKLFSIKMINLGTLVYNLYAIHQTEVDAARYIAKENKSLQVCQLQQGQIQADASCSSGLICCDSSCAAALGVSSLLGRCVPGCEENVVGMIFYRYMITTGLLLSVSDISSAALWKWIGQPYDFDAPQTIIQVIEVQALVWLGSMFAPLLPAFGCVALLLIFQTKYFLAVYLLSPPRIRFSAQRTSTLAYFLLLGALVLCSIPLVFNMTWNRNRCGPNQGTSMRAALAAGVAGGPKVIEQILRWVIDPLVLVSVAFLLAFCLAVVLMQKHGKSVGLQAMRREFYRYRRDMQSKVVWMRRGGALAGALSGAGTSTSFSAPHKSGLIPVARLESGSQRIRHRSQSQTGQWERPPQGFAHNILPAAGQEGPVSRATVDGSISMDRTGGPHWHSATRDSFTGGGTGSTPDEASSKPMQPGSWNQQQIESGWAAGPSSLARPRQRGPHRLKAMSTDGGLSQLQAQPSAPQWSPSVVYHEDSENNPDGWDEPPSPFRKDMESAISVTARADSSAPLLHPARP</sequence>
<evidence type="ECO:0000259" key="8">
    <source>
        <dbReference type="Pfam" id="PF07810"/>
    </source>
</evidence>
<reference evidence="9 10" key="1">
    <citation type="journal article" date="2024" name="Nat. Commun.">
        <title>Phylogenomics reveals the evolutionary origins of lichenization in chlorophyte algae.</title>
        <authorList>
            <person name="Puginier C."/>
            <person name="Libourel C."/>
            <person name="Otte J."/>
            <person name="Skaloud P."/>
            <person name="Haon M."/>
            <person name="Grisel S."/>
            <person name="Petersen M."/>
            <person name="Berrin J.G."/>
            <person name="Delaux P.M."/>
            <person name="Dal Grande F."/>
            <person name="Keller J."/>
        </authorList>
    </citation>
    <scope>NUCLEOTIDE SEQUENCE [LARGE SCALE GENOMIC DNA]</scope>
    <source>
        <strain evidence="9 10">SAG 2523</strain>
    </source>
</reference>
<evidence type="ECO:0000256" key="1">
    <source>
        <dbReference type="ARBA" id="ARBA00004141"/>
    </source>
</evidence>
<dbReference type="GO" id="GO:0005886">
    <property type="term" value="C:plasma membrane"/>
    <property type="evidence" value="ECO:0007669"/>
    <property type="project" value="InterPro"/>
</dbReference>
<keyword evidence="5 7" id="KW-0472">Membrane</keyword>
<dbReference type="InterPro" id="IPR012496">
    <property type="entry name" value="TMC_dom"/>
</dbReference>
<feature type="transmembrane region" description="Helical" evidence="7">
    <location>
        <begin position="445"/>
        <end position="465"/>
    </location>
</feature>
<evidence type="ECO:0000256" key="4">
    <source>
        <dbReference type="ARBA" id="ARBA00022989"/>
    </source>
</evidence>
<dbReference type="InterPro" id="IPR038900">
    <property type="entry name" value="TMC"/>
</dbReference>
<feature type="compositionally biased region" description="Basic residues" evidence="6">
    <location>
        <begin position="911"/>
        <end position="920"/>
    </location>
</feature>
<comment type="caution">
    <text evidence="9">The sequence shown here is derived from an EMBL/GenBank/DDBJ whole genome shotgun (WGS) entry which is preliminary data.</text>
</comment>
<feature type="compositionally biased region" description="Polar residues" evidence="6">
    <location>
        <begin position="926"/>
        <end position="942"/>
    </location>
</feature>
<keyword evidence="3 7" id="KW-0812">Transmembrane</keyword>